<evidence type="ECO:0000313" key="2">
    <source>
        <dbReference type="Proteomes" id="UP000178450"/>
    </source>
</evidence>
<dbReference type="SUPFAM" id="SSF81301">
    <property type="entry name" value="Nucleotidyltransferase"/>
    <property type="match status" value="1"/>
</dbReference>
<name>A0A1F7KEZ7_9BACT</name>
<gene>
    <name evidence="1" type="ORF">A2209_01585</name>
</gene>
<organism evidence="1 2">
    <name type="scientific">Candidatus Roizmanbacteria bacterium RIFOXYA1_FULL_41_12</name>
    <dbReference type="NCBI Taxonomy" id="1802082"/>
    <lineage>
        <taxon>Bacteria</taxon>
        <taxon>Candidatus Roizmaniibacteriota</taxon>
    </lineage>
</organism>
<dbReference type="InterPro" id="IPR043519">
    <property type="entry name" value="NT_sf"/>
</dbReference>
<proteinExistence type="predicted"/>
<comment type="caution">
    <text evidence="1">The sequence shown here is derived from an EMBL/GenBank/DDBJ whole genome shotgun (WGS) entry which is preliminary data.</text>
</comment>
<accession>A0A1F7KEZ7</accession>
<dbReference type="AlphaFoldDB" id="A0A1F7KEZ7"/>
<dbReference type="EMBL" id="MGBG01000007">
    <property type="protein sequence ID" value="OGK66424.1"/>
    <property type="molecule type" value="Genomic_DNA"/>
</dbReference>
<evidence type="ECO:0000313" key="1">
    <source>
        <dbReference type="EMBL" id="OGK66424.1"/>
    </source>
</evidence>
<sequence>MSSDTRVTQTEVTKLFDLRTELWTSPESELTEIATRYGLSNTEADKKAILLAYLERHFPHSANNGEHFLKMKAQAETLHRHFAEITTDTCIYLFGSYSIGTINGTHSDLDLIAGLGSNPNDLVAFEQLERAGVIYSPELSCLDRMQSIVESGHGLARVYGVSEQGVEVEFHVLGRHDLAAIHKLKPGFVTRVVPVPPKEETRISFTGAIMNLPKDSTTVNHYLSNQGEYYRGFFPDAMIMSTLVLDSKGKGQEALDNVWFASVKAYLYHNGYLKKTSQGIVIDIQRANFDEFLCTVMPQKRAFTPERYQTMSRSYHQALNEIVNRYKCIILS</sequence>
<dbReference type="Proteomes" id="UP000178450">
    <property type="component" value="Unassembled WGS sequence"/>
</dbReference>
<protein>
    <submittedName>
        <fullName evidence="1">Uncharacterized protein</fullName>
    </submittedName>
</protein>
<reference evidence="1 2" key="1">
    <citation type="journal article" date="2016" name="Nat. Commun.">
        <title>Thousands of microbial genomes shed light on interconnected biogeochemical processes in an aquifer system.</title>
        <authorList>
            <person name="Anantharaman K."/>
            <person name="Brown C.T."/>
            <person name="Hug L.A."/>
            <person name="Sharon I."/>
            <person name="Castelle C.J."/>
            <person name="Probst A.J."/>
            <person name="Thomas B.C."/>
            <person name="Singh A."/>
            <person name="Wilkins M.J."/>
            <person name="Karaoz U."/>
            <person name="Brodie E.L."/>
            <person name="Williams K.H."/>
            <person name="Hubbard S.S."/>
            <person name="Banfield J.F."/>
        </authorList>
    </citation>
    <scope>NUCLEOTIDE SEQUENCE [LARGE SCALE GENOMIC DNA]</scope>
</reference>